<reference evidence="3" key="1">
    <citation type="submission" date="2020-09" db="EMBL/GenBank/DDBJ databases">
        <title>Taishania pollutisoli gen. nov., sp. nov., Isolated from Tetrabromobisphenol A-Contaminated Soil.</title>
        <authorList>
            <person name="Chen Q."/>
        </authorList>
    </citation>
    <scope>NUCLEOTIDE SEQUENCE</scope>
    <source>
        <strain evidence="3">CZZ-1</strain>
    </source>
</reference>
<comment type="caution">
    <text evidence="3">The sequence shown here is derived from an EMBL/GenBank/DDBJ whole genome shotgun (WGS) entry which is preliminary data.</text>
</comment>
<dbReference type="GO" id="GO:0005829">
    <property type="term" value="C:cytosol"/>
    <property type="evidence" value="ECO:0007669"/>
    <property type="project" value="TreeGrafter"/>
</dbReference>
<evidence type="ECO:0000313" key="3">
    <source>
        <dbReference type="EMBL" id="MBC9811279.1"/>
    </source>
</evidence>
<evidence type="ECO:0000313" key="4">
    <source>
        <dbReference type="Proteomes" id="UP000652681"/>
    </source>
</evidence>
<keyword evidence="4" id="KW-1185">Reference proteome</keyword>
<dbReference type="RefSeq" id="WP_216713376.1">
    <property type="nucleotide sequence ID" value="NZ_JACVEL010000001.1"/>
</dbReference>
<dbReference type="Pfam" id="PF01075">
    <property type="entry name" value="Glyco_transf_9"/>
    <property type="match status" value="1"/>
</dbReference>
<organism evidence="3 4">
    <name type="scientific">Taishania pollutisoli</name>
    <dbReference type="NCBI Taxonomy" id="2766479"/>
    <lineage>
        <taxon>Bacteria</taxon>
        <taxon>Pseudomonadati</taxon>
        <taxon>Bacteroidota</taxon>
        <taxon>Flavobacteriia</taxon>
        <taxon>Flavobacteriales</taxon>
        <taxon>Crocinitomicaceae</taxon>
        <taxon>Taishania</taxon>
    </lineage>
</organism>
<dbReference type="Proteomes" id="UP000652681">
    <property type="component" value="Unassembled WGS sequence"/>
</dbReference>
<dbReference type="SUPFAM" id="SSF53756">
    <property type="entry name" value="UDP-Glycosyltransferase/glycogen phosphorylase"/>
    <property type="match status" value="1"/>
</dbReference>
<dbReference type="PANTHER" id="PTHR30160:SF15">
    <property type="entry name" value="GLYCOSYLTRANSFERASE HI_0523-RELATED"/>
    <property type="match status" value="1"/>
</dbReference>
<protein>
    <submittedName>
        <fullName evidence="3">Glycosyltransferase family 9 protein</fullName>
    </submittedName>
</protein>
<proteinExistence type="predicted"/>
<dbReference type="EMBL" id="JACVEL010000001">
    <property type="protein sequence ID" value="MBC9811279.1"/>
    <property type="molecule type" value="Genomic_DNA"/>
</dbReference>
<gene>
    <name evidence="3" type="ORF">H9Y05_02210</name>
</gene>
<dbReference type="InterPro" id="IPR051199">
    <property type="entry name" value="LPS_LOS_Heptosyltrfase"/>
</dbReference>
<evidence type="ECO:0000256" key="1">
    <source>
        <dbReference type="ARBA" id="ARBA00022676"/>
    </source>
</evidence>
<name>A0A8J6PH31_9FLAO</name>
<dbReference type="PANTHER" id="PTHR30160">
    <property type="entry name" value="TETRAACYLDISACCHARIDE 4'-KINASE-RELATED"/>
    <property type="match status" value="1"/>
</dbReference>
<dbReference type="GO" id="GO:0008713">
    <property type="term" value="F:ADP-heptose-lipopolysaccharide heptosyltransferase activity"/>
    <property type="evidence" value="ECO:0007669"/>
    <property type="project" value="TreeGrafter"/>
</dbReference>
<keyword evidence="2" id="KW-0808">Transferase</keyword>
<dbReference type="CDD" id="cd03789">
    <property type="entry name" value="GT9_LPS_heptosyltransferase"/>
    <property type="match status" value="1"/>
</dbReference>
<evidence type="ECO:0000256" key="2">
    <source>
        <dbReference type="ARBA" id="ARBA00022679"/>
    </source>
</evidence>
<dbReference type="GO" id="GO:0009244">
    <property type="term" value="P:lipopolysaccharide core region biosynthetic process"/>
    <property type="evidence" value="ECO:0007669"/>
    <property type="project" value="TreeGrafter"/>
</dbReference>
<accession>A0A8J6PH31</accession>
<keyword evidence="1" id="KW-0328">Glycosyltransferase</keyword>
<dbReference type="Gene3D" id="3.40.50.2000">
    <property type="entry name" value="Glycogen Phosphorylase B"/>
    <property type="match status" value="2"/>
</dbReference>
<dbReference type="AlphaFoldDB" id="A0A8J6PH31"/>
<dbReference type="InterPro" id="IPR002201">
    <property type="entry name" value="Glyco_trans_9"/>
</dbReference>
<sequence>MNIERIIISRTDSIGDVLLTLPICNWIKQQYPNAHIIFLGKNYTLPILKAYTAIDEVCDWSAFEELPTVQRLSKFRSLNADAIIHVFPNKEIANLAKKVKIPHRIGTSHRSFHLLTCNHKVNFTRKRSDKHESQLNFELLRPLGLKEIPSMEEIAASTALFQPTAQQLPEVVAQFIEQHPDFVILHPKSQGSALEWPTEKYAALSNLLNKEGIAVAFTGTEKEGVAFRGYLPGSEMVIDTSGLLTLEQLMTLIGKSRGIVACSTGPLHIGGFLGVKAVGLFSSRKPIHPGRWHAIGKDTHYLVNDENCPNCAKKTTCKCIENIAPERVSDVLLGKSS</sequence>